<dbReference type="PANTHER" id="PTHR31297:SF13">
    <property type="entry name" value="PUTATIVE-RELATED"/>
    <property type="match status" value="1"/>
</dbReference>
<evidence type="ECO:0000256" key="3">
    <source>
        <dbReference type="ARBA" id="ARBA00023295"/>
    </source>
</evidence>
<gene>
    <name evidence="6" type="ORF">O9Z63_10345</name>
</gene>
<dbReference type="InterPro" id="IPR050386">
    <property type="entry name" value="Glycosyl_hydrolase_5"/>
</dbReference>
<dbReference type="InterPro" id="IPR005084">
    <property type="entry name" value="CBM6"/>
</dbReference>
<dbReference type="Pfam" id="PF00150">
    <property type="entry name" value="Cellulase"/>
    <property type="match status" value="1"/>
</dbReference>
<organism evidence="6 7">
    <name type="scientific">Hymenobacter yonginensis</name>
    <dbReference type="NCBI Taxonomy" id="748197"/>
    <lineage>
        <taxon>Bacteria</taxon>
        <taxon>Pseudomonadati</taxon>
        <taxon>Bacteroidota</taxon>
        <taxon>Cytophagia</taxon>
        <taxon>Cytophagales</taxon>
        <taxon>Hymenobacteraceae</taxon>
        <taxon>Hymenobacter</taxon>
    </lineage>
</organism>
<dbReference type="PROSITE" id="PS51175">
    <property type="entry name" value="CBM6"/>
    <property type="match status" value="1"/>
</dbReference>
<dbReference type="InterPro" id="IPR006584">
    <property type="entry name" value="Cellulose-bd_IV"/>
</dbReference>
<dbReference type="Proteomes" id="UP001211872">
    <property type="component" value="Chromosome"/>
</dbReference>
<dbReference type="Pfam" id="PF03422">
    <property type="entry name" value="CBM_6"/>
    <property type="match status" value="1"/>
</dbReference>
<dbReference type="InterPro" id="IPR008979">
    <property type="entry name" value="Galactose-bd-like_sf"/>
</dbReference>
<dbReference type="SUPFAM" id="SSF49785">
    <property type="entry name" value="Galactose-binding domain-like"/>
    <property type="match status" value="1"/>
</dbReference>
<feature type="domain" description="CBM6" evidence="5">
    <location>
        <begin position="474"/>
        <end position="593"/>
    </location>
</feature>
<evidence type="ECO:0000256" key="4">
    <source>
        <dbReference type="RuleBase" id="RU361153"/>
    </source>
</evidence>
<evidence type="ECO:0000259" key="5">
    <source>
        <dbReference type="PROSITE" id="PS51175"/>
    </source>
</evidence>
<dbReference type="CDD" id="cd04080">
    <property type="entry name" value="CBM6_cellulase-like"/>
    <property type="match status" value="1"/>
</dbReference>
<comment type="similarity">
    <text evidence="4">Belongs to the glycosyl hydrolase 5 (cellulase A) family.</text>
</comment>
<evidence type="ECO:0000256" key="2">
    <source>
        <dbReference type="ARBA" id="ARBA00022801"/>
    </source>
</evidence>
<evidence type="ECO:0000313" key="7">
    <source>
        <dbReference type="Proteomes" id="UP001211872"/>
    </source>
</evidence>
<dbReference type="EMBL" id="CP115396">
    <property type="protein sequence ID" value="WBO82788.1"/>
    <property type="molecule type" value="Genomic_DNA"/>
</dbReference>
<reference evidence="6 7" key="1">
    <citation type="journal article" date="2011" name="Int. J. Syst. Evol. Microbiol.">
        <title>Hymenobacter yonginensis sp. nov., isolated from a mesotrophic artificial lake.</title>
        <authorList>
            <person name="Joung Y."/>
            <person name="Cho S.H."/>
            <person name="Kim H."/>
            <person name="Kim S.B."/>
            <person name="Joh K."/>
        </authorList>
    </citation>
    <scope>NUCLEOTIDE SEQUENCE [LARGE SCALE GENOMIC DNA]</scope>
    <source>
        <strain evidence="6 7">KCTC 22745</strain>
    </source>
</reference>
<dbReference type="RefSeq" id="WP_270125120.1">
    <property type="nucleotide sequence ID" value="NZ_CP115396.1"/>
</dbReference>
<dbReference type="PANTHER" id="PTHR31297">
    <property type="entry name" value="GLUCAN ENDO-1,6-BETA-GLUCOSIDASE B"/>
    <property type="match status" value="1"/>
</dbReference>
<protein>
    <submittedName>
        <fullName evidence="6">Cellulase family glycosylhydrolase</fullName>
    </submittedName>
</protein>
<evidence type="ECO:0000313" key="6">
    <source>
        <dbReference type="EMBL" id="WBO82788.1"/>
    </source>
</evidence>
<dbReference type="InterPro" id="IPR001547">
    <property type="entry name" value="Glyco_hydro_5"/>
</dbReference>
<dbReference type="SUPFAM" id="SSF51445">
    <property type="entry name" value="(Trans)glycosidases"/>
    <property type="match status" value="1"/>
</dbReference>
<accession>A0ABY7PGW8</accession>
<name>A0ABY7PGW8_9BACT</name>
<keyword evidence="3 4" id="KW-0326">Glycosidase</keyword>
<keyword evidence="2 4" id="KW-0378">Hydrolase</keyword>
<dbReference type="InterPro" id="IPR017853">
    <property type="entry name" value="GH"/>
</dbReference>
<dbReference type="Gene3D" id="2.60.120.260">
    <property type="entry name" value="Galactose-binding domain-like"/>
    <property type="match status" value="1"/>
</dbReference>
<sequence length="599" mass="66628">MLLLAGSEPWATPAAAQPLSLLHTKGPALLDAQNRPVVLRGINVGGWLLQESYILRTDSLNSQGRIQQAMLRTMPEADVEDFYRRYRAGFITKADIDFIARQGLNCVRLPLHYDLFLTGAQRRARTRALQNPRHVDAYVQSLSTWYDQNQLFTDAQNLDGFRLIDDVLRWCAANRLYVVLDLHAAPGGQGADRNISDCLVPLDLWKRRDAKGRLLYQDLTVRLWQQISRRYRTDARVALYDFLNEPNGLSTANGLAGDNSELSELYSRLIDVVRAQNDQHVVLLEGNGYGNEYTNLTPDKLRTPHKGNLMYNAHRYWCPNDTTASDANSLQINLIHNLVTFRERWQVPVWVGETGENSNEWFAAAVQALNQQNIGWCHWTLKRVDGRTSLLNVPRYGSLLTPAGRMALLRNSEFRNCTVNTDVVAALTRPTAAPAAFVPHVVPGTIQAADYDLGRLGQAYSDTYATRTDFRNHTPHNAGDAYRNDGVDIEPMPDSTATILAVSHMEAGEWLSYTVTVPQTTACAVQLRARNPTAAAAQLLVRVDGQVLAGQVTVPGGGWQTLPVGNVQLAAGTHTMQLYVEQPGAVVSWLQFVPLAGPR</sequence>
<proteinExistence type="inferred from homology"/>
<dbReference type="Gene3D" id="3.20.20.80">
    <property type="entry name" value="Glycosidases"/>
    <property type="match status" value="1"/>
</dbReference>
<dbReference type="SMART" id="SM00606">
    <property type="entry name" value="CBD_IV"/>
    <property type="match status" value="1"/>
</dbReference>
<keyword evidence="1" id="KW-0732">Signal</keyword>
<evidence type="ECO:0000256" key="1">
    <source>
        <dbReference type="ARBA" id="ARBA00022729"/>
    </source>
</evidence>
<keyword evidence="7" id="KW-1185">Reference proteome</keyword>